<feature type="transmembrane region" description="Helical" evidence="6">
    <location>
        <begin position="222"/>
        <end position="245"/>
    </location>
</feature>
<dbReference type="InterPro" id="IPR022791">
    <property type="entry name" value="L-PG_synthase/AglD"/>
</dbReference>
<dbReference type="RefSeq" id="WP_121249733.1">
    <property type="nucleotide sequence ID" value="NZ_RBIL01000001.1"/>
</dbReference>
<keyword evidence="3 6" id="KW-0812">Transmembrane</keyword>
<keyword evidence="5 6" id="KW-0472">Membrane</keyword>
<dbReference type="EMBL" id="RBIL01000001">
    <property type="protein sequence ID" value="RKQ91989.1"/>
    <property type="molecule type" value="Genomic_DNA"/>
</dbReference>
<reference evidence="7 8" key="1">
    <citation type="submission" date="2018-10" db="EMBL/GenBank/DDBJ databases">
        <title>Genomic Encyclopedia of Archaeal and Bacterial Type Strains, Phase II (KMG-II): from individual species to whole genera.</title>
        <authorList>
            <person name="Goeker M."/>
        </authorList>
    </citation>
    <scope>NUCLEOTIDE SEQUENCE [LARGE SCALE GENOMIC DNA]</scope>
    <source>
        <strain evidence="7 8">DSM 14954</strain>
    </source>
</reference>
<proteinExistence type="predicted"/>
<evidence type="ECO:0000313" key="8">
    <source>
        <dbReference type="Proteomes" id="UP000278962"/>
    </source>
</evidence>
<dbReference type="GO" id="GO:0005886">
    <property type="term" value="C:plasma membrane"/>
    <property type="evidence" value="ECO:0007669"/>
    <property type="project" value="UniProtKB-SubCell"/>
</dbReference>
<keyword evidence="2" id="KW-1003">Cell membrane</keyword>
<evidence type="ECO:0000256" key="1">
    <source>
        <dbReference type="ARBA" id="ARBA00004651"/>
    </source>
</evidence>
<evidence type="ECO:0000256" key="2">
    <source>
        <dbReference type="ARBA" id="ARBA00022475"/>
    </source>
</evidence>
<comment type="subcellular location">
    <subcellularLocation>
        <location evidence="1">Cell membrane</location>
        <topology evidence="1">Multi-pass membrane protein</topology>
    </subcellularLocation>
</comment>
<keyword evidence="4 6" id="KW-1133">Transmembrane helix</keyword>
<evidence type="ECO:0000256" key="5">
    <source>
        <dbReference type="ARBA" id="ARBA00023136"/>
    </source>
</evidence>
<organism evidence="7 8">
    <name type="scientific">Solirubrobacter pauli</name>
    <dbReference type="NCBI Taxonomy" id="166793"/>
    <lineage>
        <taxon>Bacteria</taxon>
        <taxon>Bacillati</taxon>
        <taxon>Actinomycetota</taxon>
        <taxon>Thermoleophilia</taxon>
        <taxon>Solirubrobacterales</taxon>
        <taxon>Solirubrobacteraceae</taxon>
        <taxon>Solirubrobacter</taxon>
    </lineage>
</organism>
<dbReference type="PANTHER" id="PTHR39087">
    <property type="entry name" value="UPF0104 MEMBRANE PROTEIN MJ1595"/>
    <property type="match status" value="1"/>
</dbReference>
<feature type="transmembrane region" description="Helical" evidence="6">
    <location>
        <begin position="281"/>
        <end position="305"/>
    </location>
</feature>
<evidence type="ECO:0000313" key="7">
    <source>
        <dbReference type="EMBL" id="RKQ91989.1"/>
    </source>
</evidence>
<name>A0A660LBM7_9ACTN</name>
<gene>
    <name evidence="7" type="ORF">C8N24_1828</name>
</gene>
<evidence type="ECO:0000256" key="6">
    <source>
        <dbReference type="SAM" id="Phobius"/>
    </source>
</evidence>
<feature type="transmembrane region" description="Helical" evidence="6">
    <location>
        <begin position="51"/>
        <end position="72"/>
    </location>
</feature>
<accession>A0A660LBM7</accession>
<protein>
    <submittedName>
        <fullName evidence="7">Uncharacterized membrane protein YbhN (UPF0104 family)</fullName>
    </submittedName>
</protein>
<feature type="transmembrane region" description="Helical" evidence="6">
    <location>
        <begin position="84"/>
        <end position="108"/>
    </location>
</feature>
<evidence type="ECO:0000256" key="4">
    <source>
        <dbReference type="ARBA" id="ARBA00022989"/>
    </source>
</evidence>
<feature type="transmembrane region" description="Helical" evidence="6">
    <location>
        <begin position="128"/>
        <end position="151"/>
    </location>
</feature>
<feature type="transmembrane region" description="Helical" evidence="6">
    <location>
        <begin position="18"/>
        <end position="39"/>
    </location>
</feature>
<evidence type="ECO:0000256" key="3">
    <source>
        <dbReference type="ARBA" id="ARBA00022692"/>
    </source>
</evidence>
<dbReference type="AlphaFoldDB" id="A0A660LBM7"/>
<sequence>MARAHDAGIDFRGVAKRVAFFVIVLVLSVVAFAALPGVGEVRDEFSQAEPGWIVAAGLFRILSMLGFVRALWSAFDRVMPWRRALVLGLAEQGANVLLPAGGAGGPAYGAYVLTRLGVPADLAAQRHAALFLVTSAVSFAAITVAGTLTAIGLLPGDAALVMTLLPAAAIAVVFVLAVLFGRTNPPHEPSAGKIRRLVWRVWNFVHGGVRTSIDLLSHGDPLLLFGSITYFAFDVASLACMFQAFGGGAPELGLFVLAYALGHAGALLPTPGGVGGTEGGLIGMFVAYGTSLPLAAAAVVGYRVFQLGLPALFGAVALVRIQRVLAHPPPREVVAARFEAHDWH</sequence>
<comment type="caution">
    <text evidence="7">The sequence shown here is derived from an EMBL/GenBank/DDBJ whole genome shotgun (WGS) entry which is preliminary data.</text>
</comment>
<dbReference type="Proteomes" id="UP000278962">
    <property type="component" value="Unassembled WGS sequence"/>
</dbReference>
<feature type="transmembrane region" description="Helical" evidence="6">
    <location>
        <begin position="158"/>
        <end position="180"/>
    </location>
</feature>
<feature type="transmembrane region" description="Helical" evidence="6">
    <location>
        <begin position="252"/>
        <end position="269"/>
    </location>
</feature>
<dbReference type="Pfam" id="PF03706">
    <property type="entry name" value="LPG_synthase_TM"/>
    <property type="match status" value="1"/>
</dbReference>
<keyword evidence="8" id="KW-1185">Reference proteome</keyword>
<dbReference type="PANTHER" id="PTHR39087:SF2">
    <property type="entry name" value="UPF0104 MEMBRANE PROTEIN MJ1595"/>
    <property type="match status" value="1"/>
</dbReference>
<dbReference type="OrthoDB" id="5243127at2"/>